<dbReference type="AlphaFoldDB" id="A0A154PBV7"/>
<accession>A0A154PBV7</accession>
<evidence type="ECO:0000313" key="1">
    <source>
        <dbReference type="EMBL" id="KZC09399.1"/>
    </source>
</evidence>
<gene>
    <name evidence="1" type="ORF">WN55_11142</name>
</gene>
<dbReference type="Proteomes" id="UP000076502">
    <property type="component" value="Unassembled WGS sequence"/>
</dbReference>
<reference evidence="1 2" key="1">
    <citation type="submission" date="2015-07" db="EMBL/GenBank/DDBJ databases">
        <title>The genome of Dufourea novaeangliae.</title>
        <authorList>
            <person name="Pan H."/>
            <person name="Kapheim K."/>
        </authorList>
    </citation>
    <scope>NUCLEOTIDE SEQUENCE [LARGE SCALE GENOMIC DNA]</scope>
    <source>
        <strain evidence="1">0120121106</strain>
        <tissue evidence="1">Whole body</tissue>
    </source>
</reference>
<organism evidence="1 2">
    <name type="scientific">Dufourea novaeangliae</name>
    <name type="common">Sweat bee</name>
    <dbReference type="NCBI Taxonomy" id="178035"/>
    <lineage>
        <taxon>Eukaryota</taxon>
        <taxon>Metazoa</taxon>
        <taxon>Ecdysozoa</taxon>
        <taxon>Arthropoda</taxon>
        <taxon>Hexapoda</taxon>
        <taxon>Insecta</taxon>
        <taxon>Pterygota</taxon>
        <taxon>Neoptera</taxon>
        <taxon>Endopterygota</taxon>
        <taxon>Hymenoptera</taxon>
        <taxon>Apocrita</taxon>
        <taxon>Aculeata</taxon>
        <taxon>Apoidea</taxon>
        <taxon>Anthophila</taxon>
        <taxon>Halictidae</taxon>
        <taxon>Rophitinae</taxon>
        <taxon>Dufourea</taxon>
    </lineage>
</organism>
<sequence length="92" mass="10523">MIRGSTGLMCQLSLRRSPDRRTHIHRRTDMLHMLHLDKASSAAGVVLIASPHMIETFDEMDTRMWDPFPVCMQVLLCTVLEAVPLNLFSLFL</sequence>
<proteinExistence type="predicted"/>
<evidence type="ECO:0000313" key="2">
    <source>
        <dbReference type="Proteomes" id="UP000076502"/>
    </source>
</evidence>
<dbReference type="EMBL" id="KQ434869">
    <property type="protein sequence ID" value="KZC09399.1"/>
    <property type="molecule type" value="Genomic_DNA"/>
</dbReference>
<name>A0A154PBV7_DUFNO</name>
<keyword evidence="2" id="KW-1185">Reference proteome</keyword>
<protein>
    <submittedName>
        <fullName evidence="1">Uncharacterized protein</fullName>
    </submittedName>
</protein>